<dbReference type="PANTHER" id="PTHR32481:SF0">
    <property type="entry name" value="AMINOPEPTIDASE YPDE-RELATED"/>
    <property type="match status" value="1"/>
</dbReference>
<feature type="binding site" evidence="8">
    <location>
        <position position="310"/>
    </location>
    <ligand>
        <name>Zn(2+)</name>
        <dbReference type="ChEBI" id="CHEBI:29105"/>
        <label>2</label>
    </ligand>
</feature>
<dbReference type="NCBIfam" id="NF007421">
    <property type="entry name" value="PRK09961.1"/>
    <property type="match status" value="1"/>
</dbReference>
<dbReference type="EMBL" id="WNUI01000059">
    <property type="protein sequence ID" value="MDZ4910078.1"/>
    <property type="molecule type" value="Genomic_DNA"/>
</dbReference>
<evidence type="ECO:0000256" key="1">
    <source>
        <dbReference type="ARBA" id="ARBA00006272"/>
    </source>
</evidence>
<evidence type="ECO:0000256" key="3">
    <source>
        <dbReference type="ARBA" id="ARBA00022670"/>
    </source>
</evidence>
<dbReference type="InterPro" id="IPR051464">
    <property type="entry name" value="Peptidase_M42_aminopept"/>
</dbReference>
<dbReference type="GO" id="GO:0046872">
    <property type="term" value="F:metal ion binding"/>
    <property type="evidence" value="ECO:0007669"/>
    <property type="project" value="UniProtKB-UniRule"/>
</dbReference>
<accession>A0AAW9I6H5</accession>
<dbReference type="Pfam" id="PF05343">
    <property type="entry name" value="Peptidase_M42"/>
    <property type="match status" value="1"/>
</dbReference>
<evidence type="ECO:0000256" key="6">
    <source>
        <dbReference type="PIRNR" id="PIRNR001123"/>
    </source>
</evidence>
<dbReference type="InterPro" id="IPR008007">
    <property type="entry name" value="Peptidase_M42"/>
</dbReference>
<dbReference type="Proteomes" id="UP001288944">
    <property type="component" value="Unassembled WGS sequence"/>
</dbReference>
<comment type="caution">
    <text evidence="9">The sequence shown here is derived from an EMBL/GenBank/DDBJ whole genome shotgun (WGS) entry which is preliminary data.</text>
</comment>
<dbReference type="EC" id="3.4.11.-" evidence="9"/>
<evidence type="ECO:0000256" key="7">
    <source>
        <dbReference type="PIRSR" id="PIRSR001123-1"/>
    </source>
</evidence>
<proteinExistence type="inferred from homology"/>
<dbReference type="Gene3D" id="2.40.30.40">
    <property type="entry name" value="Peptidase M42, domain 2"/>
    <property type="match status" value="1"/>
</dbReference>
<dbReference type="SUPFAM" id="SSF101821">
    <property type="entry name" value="Aminopeptidase/glucanase lid domain"/>
    <property type="match status" value="1"/>
</dbReference>
<dbReference type="SUPFAM" id="SSF53187">
    <property type="entry name" value="Zn-dependent exopeptidases"/>
    <property type="match status" value="1"/>
</dbReference>
<keyword evidence="5 9" id="KW-0378">Hydrolase</keyword>
<evidence type="ECO:0000256" key="2">
    <source>
        <dbReference type="ARBA" id="ARBA00022438"/>
    </source>
</evidence>
<evidence type="ECO:0000256" key="4">
    <source>
        <dbReference type="ARBA" id="ARBA00022723"/>
    </source>
</evidence>
<evidence type="ECO:0000313" key="11">
    <source>
        <dbReference type="Proteomes" id="UP001288778"/>
    </source>
</evidence>
<feature type="active site" description="Proton acceptor" evidence="7">
    <location>
        <position position="200"/>
    </location>
</feature>
<dbReference type="PIRSF" id="PIRSF001123">
    <property type="entry name" value="PepA_GA"/>
    <property type="match status" value="1"/>
</dbReference>
<comment type="cofactor">
    <cofactor evidence="8">
        <name>a divalent metal cation</name>
        <dbReference type="ChEBI" id="CHEBI:60240"/>
    </cofactor>
    <text evidence="8">Binds 2 divalent metal cations per subunit.</text>
</comment>
<gene>
    <name evidence="9" type="ORF">GNF68_13640</name>
    <name evidence="10" type="ORF">GNF83_11490</name>
</gene>
<protein>
    <submittedName>
        <fullName evidence="9">Aminopeptidase</fullName>
        <ecNumber evidence="9">3.4.11.-</ecNumber>
    </submittedName>
</protein>
<dbReference type="Gene3D" id="3.40.630.10">
    <property type="entry name" value="Zn peptidases"/>
    <property type="match status" value="1"/>
</dbReference>
<evidence type="ECO:0000313" key="9">
    <source>
        <dbReference type="EMBL" id="MDZ4910078.1"/>
    </source>
</evidence>
<name>A0AAW9I6H5_CLOPF</name>
<feature type="binding site" evidence="8">
    <location>
        <position position="167"/>
    </location>
    <ligand>
        <name>Zn(2+)</name>
        <dbReference type="ChEBI" id="CHEBI:29105"/>
        <label>1</label>
    </ligand>
</feature>
<feature type="binding site" evidence="8">
    <location>
        <position position="223"/>
    </location>
    <ligand>
        <name>Zn(2+)</name>
        <dbReference type="ChEBI" id="CHEBI:29105"/>
        <label>1</label>
    </ligand>
</feature>
<dbReference type="EMBL" id="WNUR01000031">
    <property type="protein sequence ID" value="MDZ7541864.1"/>
    <property type="molecule type" value="Genomic_DNA"/>
</dbReference>
<dbReference type="Proteomes" id="UP001288778">
    <property type="component" value="Unassembled WGS sequence"/>
</dbReference>
<dbReference type="PANTHER" id="PTHR32481">
    <property type="entry name" value="AMINOPEPTIDASE"/>
    <property type="match status" value="1"/>
</dbReference>
<evidence type="ECO:0000256" key="5">
    <source>
        <dbReference type="ARBA" id="ARBA00022801"/>
    </source>
</evidence>
<dbReference type="RefSeq" id="WP_168971440.1">
    <property type="nucleotide sequence ID" value="NZ_CATNXX010000034.1"/>
</dbReference>
<feature type="binding site" evidence="8">
    <location>
        <position position="167"/>
    </location>
    <ligand>
        <name>Zn(2+)</name>
        <dbReference type="ChEBI" id="CHEBI:29105"/>
        <label>2</label>
    </ligand>
</feature>
<sequence length="353" mass="39535">MSLEFLRKLSNCDSIASNEYEVRKVLLNELKKYSDEVLTDNLGSIIFKKKGIDNGPKIMISAHIDEVGFIVRSIADNGLIMLMEVGGIKEFAKFMQIVRITTDSGAKIKGILNATFKDNKAENLYVDIGVKSYDEVRSLGIEVGDMVTYDSEFNELNNENIIGKAFDDRLGCYVIGEVLKKLDGKKNHPNTIYFVGTSSEEVGIRGAKTAAEKINPDIVFVIDAACYSDEFNRNYKNKRQISEGIILTNFDKTLVPNREMIKIVKKASRNLNKKIQLDMFTNGGTDGGEAHKIFGGKPTVVTCLPLRYGHCAYSIANLKDVNDMIDIYIEIINNFDNEQYEKTIDFLGGINNE</sequence>
<dbReference type="GO" id="GO:0004177">
    <property type="term" value="F:aminopeptidase activity"/>
    <property type="evidence" value="ECO:0007669"/>
    <property type="project" value="UniProtKB-UniRule"/>
</dbReference>
<keyword evidence="2 9" id="KW-0031">Aminopeptidase</keyword>
<evidence type="ECO:0000313" key="10">
    <source>
        <dbReference type="EMBL" id="MDZ7541864.1"/>
    </source>
</evidence>
<comment type="similarity">
    <text evidence="1 6">Belongs to the peptidase M42 family.</text>
</comment>
<evidence type="ECO:0000256" key="8">
    <source>
        <dbReference type="PIRSR" id="PIRSR001123-2"/>
    </source>
</evidence>
<feature type="binding site" evidence="8">
    <location>
        <position position="201"/>
    </location>
    <ligand>
        <name>Zn(2+)</name>
        <dbReference type="ChEBI" id="CHEBI:29105"/>
        <label>2</label>
    </ligand>
</feature>
<dbReference type="AlphaFoldDB" id="A0AAW9I6H5"/>
<keyword evidence="3" id="KW-0645">Protease</keyword>
<dbReference type="InterPro" id="IPR023367">
    <property type="entry name" value="Peptidase_M42_dom2"/>
</dbReference>
<feature type="binding site" evidence="8">
    <location>
        <position position="63"/>
    </location>
    <ligand>
        <name>Zn(2+)</name>
        <dbReference type="ChEBI" id="CHEBI:29105"/>
        <label>1</label>
    </ligand>
</feature>
<reference evidence="9" key="1">
    <citation type="submission" date="2019-11" db="EMBL/GenBank/DDBJ databases">
        <title>Characterization of Clostridium perfringens isolates from swine manure treated agricultural soils.</title>
        <authorList>
            <person name="Wushke S.T."/>
        </authorList>
    </citation>
    <scope>NUCLEOTIDE SEQUENCE</scope>
    <source>
        <strain evidence="10">X62</strain>
        <strain evidence="9">X94</strain>
    </source>
</reference>
<dbReference type="GO" id="GO:0006508">
    <property type="term" value="P:proteolysis"/>
    <property type="evidence" value="ECO:0007669"/>
    <property type="project" value="UniProtKB-KW"/>
</dbReference>
<keyword evidence="4 8" id="KW-0479">Metal-binding</keyword>
<organism evidence="9 11">
    <name type="scientific">Clostridium perfringens</name>
    <dbReference type="NCBI Taxonomy" id="1502"/>
    <lineage>
        <taxon>Bacteria</taxon>
        <taxon>Bacillati</taxon>
        <taxon>Bacillota</taxon>
        <taxon>Clostridia</taxon>
        <taxon>Eubacteriales</taxon>
        <taxon>Clostridiaceae</taxon>
        <taxon>Clostridium</taxon>
    </lineage>
</organism>